<dbReference type="KEGG" id="pchm:VFPPC_16970"/>
<dbReference type="Pfam" id="PF01425">
    <property type="entry name" value="Amidase"/>
    <property type="match status" value="1"/>
</dbReference>
<feature type="signal peptide" evidence="1">
    <location>
        <begin position="1"/>
        <end position="23"/>
    </location>
</feature>
<accession>A0A179F076</accession>
<dbReference type="AlphaFoldDB" id="A0A179F076"/>
<name>A0A179F076_METCM</name>
<organism evidence="4 5">
    <name type="scientific">Pochonia chlamydosporia 170</name>
    <dbReference type="NCBI Taxonomy" id="1380566"/>
    <lineage>
        <taxon>Eukaryota</taxon>
        <taxon>Fungi</taxon>
        <taxon>Dikarya</taxon>
        <taxon>Ascomycota</taxon>
        <taxon>Pezizomycotina</taxon>
        <taxon>Sordariomycetes</taxon>
        <taxon>Hypocreomycetidae</taxon>
        <taxon>Hypocreales</taxon>
        <taxon>Clavicipitaceae</taxon>
        <taxon>Pochonia</taxon>
    </lineage>
</organism>
<evidence type="ECO:0000256" key="1">
    <source>
        <dbReference type="SAM" id="SignalP"/>
    </source>
</evidence>
<comment type="caution">
    <text evidence="4">The sequence shown here is derived from an EMBL/GenBank/DDBJ whole genome shotgun (WGS) entry which is preliminary data.</text>
</comment>
<evidence type="ECO:0000313" key="5">
    <source>
        <dbReference type="Proteomes" id="UP000078397"/>
    </source>
</evidence>
<protein>
    <submittedName>
        <fullName evidence="4">Glutamyl-tRNA(Gln) amidotransferase</fullName>
    </submittedName>
</protein>
<dbReference type="EMBL" id="LSBJ02000017">
    <property type="protein sequence ID" value="OAQ58503.1"/>
    <property type="molecule type" value="Genomic_DNA"/>
</dbReference>
<dbReference type="GeneID" id="28858716"/>
<dbReference type="PANTHER" id="PTHR46310:SF7">
    <property type="entry name" value="AMIDASE 1"/>
    <property type="match status" value="1"/>
</dbReference>
<feature type="domain" description="Scytalone dehydratase-like protein Arp1 N-terminal" evidence="3">
    <location>
        <begin position="54"/>
        <end position="112"/>
    </location>
</feature>
<dbReference type="PANTHER" id="PTHR46310">
    <property type="entry name" value="AMIDASE 1"/>
    <property type="match status" value="1"/>
</dbReference>
<proteinExistence type="predicted"/>
<keyword evidence="1" id="KW-0732">Signal</keyword>
<dbReference type="SUPFAM" id="SSF75304">
    <property type="entry name" value="Amidase signature (AS) enzymes"/>
    <property type="match status" value="1"/>
</dbReference>
<evidence type="ECO:0000259" key="2">
    <source>
        <dbReference type="Pfam" id="PF01425"/>
    </source>
</evidence>
<dbReference type="InterPro" id="IPR023631">
    <property type="entry name" value="Amidase_dom"/>
</dbReference>
<dbReference type="Gene3D" id="3.90.1300.10">
    <property type="entry name" value="Amidase signature (AS) domain"/>
    <property type="match status" value="1"/>
</dbReference>
<dbReference type="STRING" id="1380566.A0A179F076"/>
<feature type="domain" description="Amidase" evidence="2">
    <location>
        <begin position="203"/>
        <end position="361"/>
    </location>
</feature>
<evidence type="ECO:0000313" key="4">
    <source>
        <dbReference type="EMBL" id="OAQ58503.1"/>
    </source>
</evidence>
<sequence>MLQIPYWQLFILVAALLSAGSSATEQQLQFTGLTLKLNGIHYYVPPRSVGVIALPPSSSNASEFNLVPITVVTNREGRLEGNELRRLAANFSRADDVFQDAFLHSVFVQDTTGGQNQVCDRELRGCVEAHARNVSSSLPNGPYFVSSKGHLFQAYRLYADTQGSFSETCIPDGNGVFAVLPANIPGQSLAVAVPSRLYFKPTAEKPLAGVRVGIKDIYDLKGLKTSNGNRAWYSHYPAARANAQAVQNLLGAGAVIVGKMKTSQFANGETATADWVDYHAPFNPRGDGYQDGSSSSTGPAAGEASYSWLDITLGSDTGGSIRSPSQVQGLYGNRPSHGLVLMDGVMPLAPEYDTAGLLARDPHLWATAAKALYRDNITFRNAYPTSILAVGFPNTSSTPYEAMLTKFVKNLTDFLSADTRAYNVEQSWRLGMPDEQLLPDLLNNTYELLTAKGQGKLVRERFYAEYANGHDGRLPHVDPSPRQRWSFGDSDLSTIEELVAAKNKFMDWFNDEELPKSHETCSKHLLVYVPRTPASKYRDTYLTGPSRPMPFSTSRLSVYSGAPDMVVPIGEVPYHSAITNHVEVLPATVDIMAAKGCDGMIFSLVQDLHAAGLLATVKTGRSIVSGGDVLY</sequence>
<feature type="chain" id="PRO_5008101076" evidence="1">
    <location>
        <begin position="24"/>
        <end position="631"/>
    </location>
</feature>
<dbReference type="OrthoDB" id="5423360at2759"/>
<dbReference type="InterPro" id="IPR036928">
    <property type="entry name" value="AS_sf"/>
</dbReference>
<dbReference type="InterPro" id="IPR058329">
    <property type="entry name" value="Arp1_N"/>
</dbReference>
<evidence type="ECO:0000259" key="3">
    <source>
        <dbReference type="Pfam" id="PF26053"/>
    </source>
</evidence>
<dbReference type="Proteomes" id="UP000078397">
    <property type="component" value="Unassembled WGS sequence"/>
</dbReference>
<dbReference type="Pfam" id="PF26053">
    <property type="entry name" value="DUF8016"/>
    <property type="match status" value="1"/>
</dbReference>
<keyword evidence="5" id="KW-1185">Reference proteome</keyword>
<reference evidence="4 5" key="1">
    <citation type="journal article" date="2016" name="PLoS Pathog.">
        <title>Biosynthesis of antibiotic leucinostatins in bio-control fungus Purpureocillium lilacinum and their inhibition on phytophthora revealed by genome mining.</title>
        <authorList>
            <person name="Wang G."/>
            <person name="Liu Z."/>
            <person name="Lin R."/>
            <person name="Li E."/>
            <person name="Mao Z."/>
            <person name="Ling J."/>
            <person name="Yang Y."/>
            <person name="Yin W.B."/>
            <person name="Xie B."/>
        </authorList>
    </citation>
    <scope>NUCLEOTIDE SEQUENCE [LARGE SCALE GENOMIC DNA]</scope>
    <source>
        <strain evidence="4">170</strain>
    </source>
</reference>
<dbReference type="GO" id="GO:0016740">
    <property type="term" value="F:transferase activity"/>
    <property type="evidence" value="ECO:0007669"/>
    <property type="project" value="UniProtKB-KW"/>
</dbReference>
<dbReference type="RefSeq" id="XP_018136650.1">
    <property type="nucleotide sequence ID" value="XM_018294722.1"/>
</dbReference>
<gene>
    <name evidence="4" type="ORF">VFPPC_16970</name>
</gene>